<dbReference type="GO" id="GO:0016020">
    <property type="term" value="C:membrane"/>
    <property type="evidence" value="ECO:0007669"/>
    <property type="project" value="TreeGrafter"/>
</dbReference>
<dbReference type="GO" id="GO:0043171">
    <property type="term" value="P:peptide catabolic process"/>
    <property type="evidence" value="ECO:0007669"/>
    <property type="project" value="TreeGrafter"/>
</dbReference>
<dbReference type="PANTHER" id="PTHR11533:SF201">
    <property type="entry name" value="AMINOPEPTIDASE-LIKE PROTEIN AC3.5"/>
    <property type="match status" value="1"/>
</dbReference>
<sequence>MEDIDLGRDRSHLIDLIYGKSNGSESVSPSLESRETSIPLSDASTKPLKKKPKSNAVKEKKPAKKVACSKGVCICLFLFFVLAVLFAAFAAHYVTKQEYSNMSDSANEPIVSCKNFTRPNKRPYKPIVNEEDADENDVVKTPTKEELALPKSLNPVWYKVSLTPKAGAADGVAEVKLKVEEPTNKIVLNSKGIDFTKDLAKIQISKETTRNKRDSEPVANTKTNRVMAEGSGEEPTMETAVLEDAGVKVTGIEFDDVLEKAVITLDRPLAKGADVVVKIPFSSQVTGNNGLREYKYSVGDETRSMFTTQPSYAYLRHIFPSFDQESFKAPAGLTLSHSKGSKVVANTDVTTDDDGDALTSTLGKVIDPDFVIGDLKSQQANTTGGLELRVWTRPELENSTRYAVDIANQVVDALEHLLQSRLDSKRLDIVGVPGFEAGNRVSRSFIVVPEEELVYNEGGNDVQQKVRIARRLANRIAAQWFGGITSPEEVGTFWLNDALPRYLEVEVLQRILGVDSDDLWTYEIEQLLEHDAKANSVPLRVKNLFSSTEAANFDHVFVGGKGAAILRMLRKSIGDEYFNKAIRNFVTSYRTSYPYDDGLWKSFDKSLGDSVRGWNNETLDVGKFVATWVDQIGFPLVAVEKLDGDNAELSQERFRNDRKTTEKFKYRNAKFWFNWEVPLFMSSADKAQWLHEAFRIPLKESETILLNTDANGFYRVNYEENRWNNIANQLKNNHEEFTPRTRARLLADSFTLANSKVIPFETALNITQYLPKETAVTPWLVVADKFVELLDRLEGTTLQDRVNKFVADKIEAQLQRALASDDEPDYLKSVLRDKLFDLAARTKPERSNAKLNEVFQTGFLANCDGSKLSSECSKVPGDLRDKAYCNGVEFGNDTVFRTIQTLAQKEIDGREKEVLVKSLACYRDPRSLRRLILDSLNSTSLTAELLAAMNKRPVGREVATNLIIDNWSKLKKKFADDPESLNEIVKSGVVVENEREKSMIETFLDHHHKSTSPISAFDEKLESGTSSIYWRKERTNELNDYLDGKMKGPSSSGDAENSEEN</sequence>
<dbReference type="GO" id="GO:0006508">
    <property type="term" value="P:proteolysis"/>
    <property type="evidence" value="ECO:0007669"/>
    <property type="project" value="TreeGrafter"/>
</dbReference>
<dbReference type="Gene3D" id="1.25.50.20">
    <property type="match status" value="1"/>
</dbReference>
<evidence type="ECO:0008006" key="9">
    <source>
        <dbReference type="Google" id="ProtNLM"/>
    </source>
</evidence>
<dbReference type="SUPFAM" id="SSF55486">
    <property type="entry name" value="Metalloproteases ('zincins'), catalytic domain"/>
    <property type="match status" value="1"/>
</dbReference>
<name>A0A8S1EAM6_9PELO</name>
<organism evidence="7 8">
    <name type="scientific">Caenorhabditis bovis</name>
    <dbReference type="NCBI Taxonomy" id="2654633"/>
    <lineage>
        <taxon>Eukaryota</taxon>
        <taxon>Metazoa</taxon>
        <taxon>Ecdysozoa</taxon>
        <taxon>Nematoda</taxon>
        <taxon>Chromadorea</taxon>
        <taxon>Rhabditida</taxon>
        <taxon>Rhabditina</taxon>
        <taxon>Rhabditomorpha</taxon>
        <taxon>Rhabditoidea</taxon>
        <taxon>Rhabditidae</taxon>
        <taxon>Peloderinae</taxon>
        <taxon>Caenorhabditis</taxon>
    </lineage>
</organism>
<dbReference type="EMBL" id="CADEPM010000001">
    <property type="protein sequence ID" value="CAB3398862.1"/>
    <property type="molecule type" value="Genomic_DNA"/>
</dbReference>
<feature type="domain" description="ERAP1-like C-terminal" evidence="5">
    <location>
        <begin position="704"/>
        <end position="1022"/>
    </location>
</feature>
<gene>
    <name evidence="7" type="ORF">CBOVIS_LOCUS2094</name>
</gene>
<feature type="domain" description="Peptidase M1 membrane alanine aminopeptidase" evidence="4">
    <location>
        <begin position="402"/>
        <end position="628"/>
    </location>
</feature>
<comment type="similarity">
    <text evidence="1">Belongs to the peptidase M1 family.</text>
</comment>
<evidence type="ECO:0000256" key="2">
    <source>
        <dbReference type="SAM" id="MobiDB-lite"/>
    </source>
</evidence>
<feature type="domain" description="Aminopeptidase N-like N-terminal" evidence="6">
    <location>
        <begin position="155"/>
        <end position="353"/>
    </location>
</feature>
<dbReference type="InterPro" id="IPR045357">
    <property type="entry name" value="Aminopeptidase_N-like_N"/>
</dbReference>
<feature type="region of interest" description="Disordered" evidence="2">
    <location>
        <begin position="1040"/>
        <end position="1061"/>
    </location>
</feature>
<evidence type="ECO:0000313" key="8">
    <source>
        <dbReference type="Proteomes" id="UP000494206"/>
    </source>
</evidence>
<dbReference type="GO" id="GO:0042277">
    <property type="term" value="F:peptide binding"/>
    <property type="evidence" value="ECO:0007669"/>
    <property type="project" value="TreeGrafter"/>
</dbReference>
<dbReference type="Pfam" id="PF01433">
    <property type="entry name" value="Peptidase_M1"/>
    <property type="match status" value="1"/>
</dbReference>
<dbReference type="GO" id="GO:0005737">
    <property type="term" value="C:cytoplasm"/>
    <property type="evidence" value="ECO:0007669"/>
    <property type="project" value="TreeGrafter"/>
</dbReference>
<evidence type="ECO:0000256" key="3">
    <source>
        <dbReference type="SAM" id="Phobius"/>
    </source>
</evidence>
<dbReference type="InterPro" id="IPR024571">
    <property type="entry name" value="ERAP1-like_C_dom"/>
</dbReference>
<dbReference type="InterPro" id="IPR050344">
    <property type="entry name" value="Peptidase_M1_aminopeptidases"/>
</dbReference>
<proteinExistence type="inferred from homology"/>
<feature type="compositionally biased region" description="Basic and acidic residues" evidence="2">
    <location>
        <begin position="207"/>
        <end position="216"/>
    </location>
</feature>
<keyword evidence="3" id="KW-0472">Membrane</keyword>
<dbReference type="Gene3D" id="2.60.40.1910">
    <property type="match status" value="1"/>
</dbReference>
<evidence type="ECO:0000259" key="5">
    <source>
        <dbReference type="Pfam" id="PF11838"/>
    </source>
</evidence>
<dbReference type="Pfam" id="PF11838">
    <property type="entry name" value="ERAP1_C"/>
    <property type="match status" value="1"/>
</dbReference>
<dbReference type="GO" id="GO:0008270">
    <property type="term" value="F:zinc ion binding"/>
    <property type="evidence" value="ECO:0007669"/>
    <property type="project" value="InterPro"/>
</dbReference>
<evidence type="ECO:0000313" key="7">
    <source>
        <dbReference type="EMBL" id="CAB3398862.1"/>
    </source>
</evidence>
<feature type="region of interest" description="Disordered" evidence="2">
    <location>
        <begin position="206"/>
        <end position="235"/>
    </location>
</feature>
<dbReference type="GO" id="GO:0070006">
    <property type="term" value="F:metalloaminopeptidase activity"/>
    <property type="evidence" value="ECO:0007669"/>
    <property type="project" value="TreeGrafter"/>
</dbReference>
<dbReference type="GO" id="GO:0005615">
    <property type="term" value="C:extracellular space"/>
    <property type="evidence" value="ECO:0007669"/>
    <property type="project" value="TreeGrafter"/>
</dbReference>
<feature type="compositionally biased region" description="Polar residues" evidence="2">
    <location>
        <begin position="21"/>
        <end position="44"/>
    </location>
</feature>
<keyword evidence="3" id="KW-1133">Transmembrane helix</keyword>
<keyword evidence="3" id="KW-0812">Transmembrane</keyword>
<dbReference type="SUPFAM" id="SSF63737">
    <property type="entry name" value="Leukotriene A4 hydrolase N-terminal domain"/>
    <property type="match status" value="1"/>
</dbReference>
<protein>
    <recommendedName>
        <fullName evidence="9">Aminopeptidase</fullName>
    </recommendedName>
</protein>
<reference evidence="7 8" key="1">
    <citation type="submission" date="2020-04" db="EMBL/GenBank/DDBJ databases">
        <authorList>
            <person name="Laetsch R D."/>
            <person name="Stevens L."/>
            <person name="Kumar S."/>
            <person name="Blaxter L. M."/>
        </authorList>
    </citation>
    <scope>NUCLEOTIDE SEQUENCE [LARGE SCALE GENOMIC DNA]</scope>
</reference>
<comment type="caution">
    <text evidence="7">The sequence shown here is derived from an EMBL/GenBank/DDBJ whole genome shotgun (WGS) entry which is preliminary data.</text>
</comment>
<dbReference type="InterPro" id="IPR014782">
    <property type="entry name" value="Peptidase_M1_dom"/>
</dbReference>
<dbReference type="InterPro" id="IPR027268">
    <property type="entry name" value="Peptidase_M4/M1_CTD_sf"/>
</dbReference>
<dbReference type="Gene3D" id="1.10.390.10">
    <property type="entry name" value="Neutral Protease Domain 2"/>
    <property type="match status" value="1"/>
</dbReference>
<dbReference type="Proteomes" id="UP000494206">
    <property type="component" value="Unassembled WGS sequence"/>
</dbReference>
<accession>A0A8S1EAM6</accession>
<feature type="transmembrane region" description="Helical" evidence="3">
    <location>
        <begin position="71"/>
        <end position="94"/>
    </location>
</feature>
<dbReference type="PANTHER" id="PTHR11533">
    <property type="entry name" value="PROTEASE M1 ZINC METALLOPROTEASE"/>
    <property type="match status" value="1"/>
</dbReference>
<evidence type="ECO:0000259" key="4">
    <source>
        <dbReference type="Pfam" id="PF01433"/>
    </source>
</evidence>
<dbReference type="InterPro" id="IPR042097">
    <property type="entry name" value="Aminopeptidase_N-like_N_sf"/>
</dbReference>
<evidence type="ECO:0000256" key="1">
    <source>
        <dbReference type="ARBA" id="ARBA00010136"/>
    </source>
</evidence>
<evidence type="ECO:0000259" key="6">
    <source>
        <dbReference type="Pfam" id="PF17900"/>
    </source>
</evidence>
<dbReference type="OrthoDB" id="10031169at2759"/>
<dbReference type="Gene3D" id="2.60.40.1730">
    <property type="entry name" value="tricorn interacting facor f3 domain"/>
    <property type="match status" value="1"/>
</dbReference>
<feature type="region of interest" description="Disordered" evidence="2">
    <location>
        <begin position="20"/>
        <end position="60"/>
    </location>
</feature>
<dbReference type="AlphaFoldDB" id="A0A8S1EAM6"/>
<keyword evidence="8" id="KW-1185">Reference proteome</keyword>
<dbReference type="Pfam" id="PF17900">
    <property type="entry name" value="Peptidase_M1_N"/>
    <property type="match status" value="1"/>
</dbReference>